<gene>
    <name evidence="4" type="primary">adad2</name>
</gene>
<dbReference type="SMART" id="SM00552">
    <property type="entry name" value="ADEAMc"/>
    <property type="match status" value="1"/>
</dbReference>
<sequence length="509" mass="57287">MLFTLNIVVNLKPFCHLERIIVLAFEHEHVNVSKAAHRLCDMEDRAFKRRSGHWAARLRCQADHDPSISPRVHFPDDVPVCGAATDHRAQMEKAFFSDKPDSSDVSSGSEDEDEEPAVLSVPVWQTDEHKNHMAAISSDKFDSLLKEFPDFRGCKNYMAAFVLTRKVLDTAGHPCERYQLVALGAGRSSCSKRLCYSGTMVHDCHAFVIARRALLRFIYKQLLLFFEADPEAKESCIFESSGESHRLQLKPKIRLHLYSNHCPEGAAKNFHFMGPGNYVFSAIKLRYHTDGQLVPADELDQGLWGGRVCCMSASDKLCLWTFTGVQGALLSHFIQPLYISSIVLGGPKLLNKEVPDVINKRLHNGWEDCLPLPYKKHNILFLCGDYVGPAVASMQHNDLSINWSLGDKDIEILDSSKGLIVNGSPFVSGPSFSSRLCKRALYSYFLRVAKLGGHSSLLELPTYHSVKVCLFFKEEAALYQTVKQLVRKQFLKEYAGLWKPKTLVDCFSA</sequence>
<dbReference type="OrthoDB" id="10268011at2759"/>
<dbReference type="InterPro" id="IPR002466">
    <property type="entry name" value="A_deamin"/>
</dbReference>
<dbReference type="GO" id="GO:0005730">
    <property type="term" value="C:nucleolus"/>
    <property type="evidence" value="ECO:0007669"/>
    <property type="project" value="TreeGrafter"/>
</dbReference>
<dbReference type="Pfam" id="PF02137">
    <property type="entry name" value="A_deamin"/>
    <property type="match status" value="1"/>
</dbReference>
<feature type="domain" description="A to I editase" evidence="2">
    <location>
        <begin position="182"/>
        <end position="501"/>
    </location>
</feature>
<organism evidence="3 4">
    <name type="scientific">Betta splendens</name>
    <name type="common">Siamese fighting fish</name>
    <dbReference type="NCBI Taxonomy" id="158456"/>
    <lineage>
        <taxon>Eukaryota</taxon>
        <taxon>Metazoa</taxon>
        <taxon>Chordata</taxon>
        <taxon>Craniata</taxon>
        <taxon>Vertebrata</taxon>
        <taxon>Euteleostomi</taxon>
        <taxon>Actinopterygii</taxon>
        <taxon>Neopterygii</taxon>
        <taxon>Teleostei</taxon>
        <taxon>Neoteleostei</taxon>
        <taxon>Acanthomorphata</taxon>
        <taxon>Anabantaria</taxon>
        <taxon>Anabantiformes</taxon>
        <taxon>Anabantoidei</taxon>
        <taxon>Osphronemidae</taxon>
        <taxon>Betta</taxon>
    </lineage>
</organism>
<dbReference type="GO" id="GO:0006396">
    <property type="term" value="P:RNA processing"/>
    <property type="evidence" value="ECO:0007669"/>
    <property type="project" value="InterPro"/>
</dbReference>
<evidence type="ECO:0000313" key="4">
    <source>
        <dbReference type="RefSeq" id="XP_055370579.1"/>
    </source>
</evidence>
<evidence type="ECO:0000256" key="1">
    <source>
        <dbReference type="SAM" id="MobiDB-lite"/>
    </source>
</evidence>
<keyword evidence="3" id="KW-1185">Reference proteome</keyword>
<reference evidence="4" key="1">
    <citation type="submission" date="2025-08" db="UniProtKB">
        <authorList>
            <consortium name="RefSeq"/>
        </authorList>
    </citation>
    <scope>IDENTIFICATION</scope>
</reference>
<dbReference type="GeneID" id="114869548"/>
<dbReference type="RefSeq" id="XP_055370579.1">
    <property type="nucleotide sequence ID" value="XM_055514604.1"/>
</dbReference>
<evidence type="ECO:0000259" key="2">
    <source>
        <dbReference type="PROSITE" id="PS50141"/>
    </source>
</evidence>
<accession>A0A9W2Y9H5</accession>
<dbReference type="GO" id="GO:0005737">
    <property type="term" value="C:cytoplasm"/>
    <property type="evidence" value="ECO:0007669"/>
    <property type="project" value="TreeGrafter"/>
</dbReference>
<protein>
    <submittedName>
        <fullName evidence="4">Adenosine deaminase domain-containing protein 2 isoform X1</fullName>
    </submittedName>
</protein>
<dbReference type="PROSITE" id="PS50141">
    <property type="entry name" value="A_DEAMIN_EDITASE"/>
    <property type="match status" value="1"/>
</dbReference>
<dbReference type="Proteomes" id="UP000515150">
    <property type="component" value="Chromosome 14"/>
</dbReference>
<dbReference type="PANTHER" id="PTHR10910:SF106">
    <property type="entry name" value="ADENOSINE DEAMINASE DOMAIN-CONTAINING PROTEIN 2"/>
    <property type="match status" value="1"/>
</dbReference>
<proteinExistence type="predicted"/>
<name>A0A9W2Y9H5_BETSP</name>
<dbReference type="GO" id="GO:0003725">
    <property type="term" value="F:double-stranded RNA binding"/>
    <property type="evidence" value="ECO:0007669"/>
    <property type="project" value="TreeGrafter"/>
</dbReference>
<dbReference type="PANTHER" id="PTHR10910">
    <property type="entry name" value="EUKARYOTE SPECIFIC DSRNA BINDING PROTEIN"/>
    <property type="match status" value="1"/>
</dbReference>
<evidence type="ECO:0000313" key="3">
    <source>
        <dbReference type="Proteomes" id="UP000515150"/>
    </source>
</evidence>
<feature type="region of interest" description="Disordered" evidence="1">
    <location>
        <begin position="97"/>
        <end position="116"/>
    </location>
</feature>
<dbReference type="CTD" id="161931"/>
<dbReference type="GO" id="GO:0006382">
    <property type="term" value="P:adenosine to inosine editing"/>
    <property type="evidence" value="ECO:0007669"/>
    <property type="project" value="TreeGrafter"/>
</dbReference>
<dbReference type="GO" id="GO:0008251">
    <property type="term" value="F:tRNA-specific adenosine deaminase activity"/>
    <property type="evidence" value="ECO:0007669"/>
    <property type="project" value="TreeGrafter"/>
</dbReference>
<dbReference type="GO" id="GO:0003726">
    <property type="term" value="F:double-stranded RNA adenosine deaminase activity"/>
    <property type="evidence" value="ECO:0007669"/>
    <property type="project" value="TreeGrafter"/>
</dbReference>
<dbReference type="AlphaFoldDB" id="A0A9W2Y9H5"/>